<reference evidence="1" key="1">
    <citation type="submission" date="2021-01" db="EMBL/GenBank/DDBJ databases">
        <authorList>
            <person name="Corre E."/>
            <person name="Pelletier E."/>
            <person name="Niang G."/>
            <person name="Scheremetjew M."/>
            <person name="Finn R."/>
            <person name="Kale V."/>
            <person name="Holt S."/>
            <person name="Cochrane G."/>
            <person name="Meng A."/>
            <person name="Brown T."/>
            <person name="Cohen L."/>
        </authorList>
    </citation>
    <scope>NUCLEOTIDE SEQUENCE</scope>
    <source>
        <strain evidence="1">GSO104</strain>
    </source>
</reference>
<proteinExistence type="predicted"/>
<protein>
    <submittedName>
        <fullName evidence="1">Uncharacterized protein</fullName>
    </submittedName>
</protein>
<gene>
    <name evidence="1" type="ORF">DBRI00130_LOCUS37032</name>
</gene>
<name>A0A7S4SL13_9STRA</name>
<evidence type="ECO:0000313" key="1">
    <source>
        <dbReference type="EMBL" id="CAE4649043.1"/>
    </source>
</evidence>
<sequence>MEGGHRSCNRLHLFEISSPMLFDVTLMLFDVHYPRYNPKKKSAPCLHETNTGIIRYFERFLFDFSLCVCALFLPHDVYDRDSFYESVCISIKISTKNNSIIEMIFNCNALSNFFSTLFCKCNIAYPSNHGRTAISGP</sequence>
<dbReference type="AlphaFoldDB" id="A0A7S4SL13"/>
<accession>A0A7S4SL13</accession>
<organism evidence="1">
    <name type="scientific">Ditylum brightwellii</name>
    <dbReference type="NCBI Taxonomy" id="49249"/>
    <lineage>
        <taxon>Eukaryota</taxon>
        <taxon>Sar</taxon>
        <taxon>Stramenopiles</taxon>
        <taxon>Ochrophyta</taxon>
        <taxon>Bacillariophyta</taxon>
        <taxon>Mediophyceae</taxon>
        <taxon>Lithodesmiophycidae</taxon>
        <taxon>Lithodesmiales</taxon>
        <taxon>Lithodesmiaceae</taxon>
        <taxon>Ditylum</taxon>
    </lineage>
</organism>
<dbReference type="EMBL" id="HBNS01048092">
    <property type="protein sequence ID" value="CAE4649043.1"/>
    <property type="molecule type" value="Transcribed_RNA"/>
</dbReference>